<dbReference type="GeneTree" id="ENSGT00940000161730"/>
<dbReference type="SUPFAM" id="SSF48464">
    <property type="entry name" value="ENTH/VHS domain"/>
    <property type="match status" value="1"/>
</dbReference>
<name>A0A8C6RGX9_NANGA</name>
<evidence type="ECO:0000256" key="2">
    <source>
        <dbReference type="ARBA" id="ARBA00023121"/>
    </source>
</evidence>
<dbReference type="AlphaFoldDB" id="A0A8C6RGX9"/>
<organism evidence="5 6">
    <name type="scientific">Nannospalax galili</name>
    <name type="common">Northern Israeli blind subterranean mole rat</name>
    <name type="synonym">Spalax galili</name>
    <dbReference type="NCBI Taxonomy" id="1026970"/>
    <lineage>
        <taxon>Eukaryota</taxon>
        <taxon>Metazoa</taxon>
        <taxon>Chordata</taxon>
        <taxon>Craniata</taxon>
        <taxon>Vertebrata</taxon>
        <taxon>Euteleostomi</taxon>
        <taxon>Mammalia</taxon>
        <taxon>Eutheria</taxon>
        <taxon>Euarchontoglires</taxon>
        <taxon>Glires</taxon>
        <taxon>Rodentia</taxon>
        <taxon>Myomorpha</taxon>
        <taxon>Muroidea</taxon>
        <taxon>Spalacidae</taxon>
        <taxon>Spalacinae</taxon>
        <taxon>Nannospalax</taxon>
    </lineage>
</organism>
<feature type="region of interest" description="Disordered" evidence="3">
    <location>
        <begin position="325"/>
        <end position="348"/>
    </location>
</feature>
<dbReference type="Ensembl" id="ENSNGAT00000024028.1">
    <property type="protein sequence ID" value="ENSNGAP00000018381.1"/>
    <property type="gene ID" value="ENSNGAG00000018535.1"/>
</dbReference>
<feature type="region of interest" description="Disordered" evidence="3">
    <location>
        <begin position="502"/>
        <end position="522"/>
    </location>
</feature>
<evidence type="ECO:0000256" key="1">
    <source>
        <dbReference type="ARBA" id="ARBA00010130"/>
    </source>
</evidence>
<proteinExistence type="inferred from homology"/>
<dbReference type="Gene3D" id="1.25.40.90">
    <property type="match status" value="1"/>
</dbReference>
<evidence type="ECO:0000313" key="6">
    <source>
        <dbReference type="Proteomes" id="UP000694381"/>
    </source>
</evidence>
<dbReference type="GO" id="GO:0030276">
    <property type="term" value="F:clathrin binding"/>
    <property type="evidence" value="ECO:0007669"/>
    <property type="project" value="TreeGrafter"/>
</dbReference>
<keyword evidence="2" id="KW-0446">Lipid-binding</keyword>
<dbReference type="FunFam" id="1.25.40.90:FF:000006">
    <property type="entry name" value="Clathrin interactor 1"/>
    <property type="match status" value="1"/>
</dbReference>
<reference evidence="5" key="2">
    <citation type="submission" date="2025-09" db="UniProtKB">
        <authorList>
            <consortium name="Ensembl"/>
        </authorList>
    </citation>
    <scope>IDENTIFICATION</scope>
</reference>
<dbReference type="PANTHER" id="PTHR12276">
    <property type="entry name" value="EPSIN/ENT-RELATED"/>
    <property type="match status" value="1"/>
</dbReference>
<dbReference type="InterPro" id="IPR013809">
    <property type="entry name" value="ENTH"/>
</dbReference>
<reference evidence="5" key="1">
    <citation type="submission" date="2025-08" db="UniProtKB">
        <authorList>
            <consortium name="Ensembl"/>
        </authorList>
    </citation>
    <scope>IDENTIFICATION</scope>
</reference>
<feature type="region of interest" description="Disordered" evidence="3">
    <location>
        <begin position="433"/>
        <end position="460"/>
    </location>
</feature>
<keyword evidence="6" id="KW-1185">Reference proteome</keyword>
<dbReference type="InterPro" id="IPR008942">
    <property type="entry name" value="ENTH_VHS"/>
</dbReference>
<dbReference type="Proteomes" id="UP000694381">
    <property type="component" value="Unassembled WGS sequence"/>
</dbReference>
<dbReference type="GO" id="GO:0030125">
    <property type="term" value="C:clathrin vesicle coat"/>
    <property type="evidence" value="ECO:0007669"/>
    <property type="project" value="TreeGrafter"/>
</dbReference>
<dbReference type="GO" id="GO:0005768">
    <property type="term" value="C:endosome"/>
    <property type="evidence" value="ECO:0007669"/>
    <property type="project" value="TreeGrafter"/>
</dbReference>
<dbReference type="OMA" id="PLEMHAW"/>
<evidence type="ECO:0000256" key="3">
    <source>
        <dbReference type="SAM" id="MobiDB-lite"/>
    </source>
</evidence>
<evidence type="ECO:0000313" key="5">
    <source>
        <dbReference type="Ensembl" id="ENSNGAP00000018381.1"/>
    </source>
</evidence>
<feature type="compositionally biased region" description="Polar residues" evidence="3">
    <location>
        <begin position="443"/>
        <end position="454"/>
    </location>
</feature>
<gene>
    <name evidence="5" type="primary">Enthd1</name>
</gene>
<evidence type="ECO:0000259" key="4">
    <source>
        <dbReference type="PROSITE" id="PS50942"/>
    </source>
</evidence>
<protein>
    <submittedName>
        <fullName evidence="5">ENTH domain containing 1</fullName>
    </submittedName>
</protein>
<comment type="similarity">
    <text evidence="1">Belongs to the epsin family.</text>
</comment>
<feature type="domain" description="ENTH" evidence="4">
    <location>
        <begin position="9"/>
        <end position="135"/>
    </location>
</feature>
<dbReference type="PROSITE" id="PS50942">
    <property type="entry name" value="ENTH"/>
    <property type="match status" value="1"/>
</dbReference>
<dbReference type="Pfam" id="PF01417">
    <property type="entry name" value="ENTH"/>
    <property type="match status" value="1"/>
</dbReference>
<accession>A0A8C6RGX9</accession>
<dbReference type="PANTHER" id="PTHR12276:SF57">
    <property type="entry name" value="ENTH DOMAIN-CONTAINING PROTEIN 1"/>
    <property type="match status" value="1"/>
</dbReference>
<dbReference type="GO" id="GO:0005886">
    <property type="term" value="C:plasma membrane"/>
    <property type="evidence" value="ECO:0007669"/>
    <property type="project" value="TreeGrafter"/>
</dbReference>
<dbReference type="GO" id="GO:0006897">
    <property type="term" value="P:endocytosis"/>
    <property type="evidence" value="ECO:0007669"/>
    <property type="project" value="TreeGrafter"/>
</dbReference>
<dbReference type="GO" id="GO:0005543">
    <property type="term" value="F:phospholipid binding"/>
    <property type="evidence" value="ECO:0007669"/>
    <property type="project" value="TreeGrafter"/>
</dbReference>
<dbReference type="SMART" id="SM00273">
    <property type="entry name" value="ENTH"/>
    <property type="match status" value="1"/>
</dbReference>
<sequence>MAFRRQVKNFVKNYSDAEIKVREATSNDPWGPSSSLMLAIRSLSQRFMHMLWQRLSDHGRNWRHMYKSLILMDYLIKNGSKKVIQCCREGFCNLRMLKDFQHIDEAGKDQDRYIRGKSKQVITLMYEQMPYREREVASWTRQCTSYSMTLPSRFPGAENSPTACASALIVESPASAEKKQLLLKTTSLCNKKNASKARLQQELCQDVPLPAGTVPPKDSPQLRTKMWKSTEDLTLLHDEYPKQLSFPIPPSITSPASWLSEEGAEVCNLWDADAVSMPSEKSPLMQTNMNLDKRLKEAITNITTETPLQILQEKQAAELISLSLRTSKSESTSHGQSSVETLYTSPSSKHLTSTCKDLLTGAQPSIGPVDDGSLKPLAMRSECTPKRANSVLVSTTSEGISSVSTLSVSSPDSAHPEKSPLFLDSAPSAVIFRRQDPPPLPSQGHTSSRCQQEPGSVFHPDRGPLPVAVTFLLGEVKSAVVRLHEDLSLVIRGLSVINSHLGSLGGSSPAASQSPEGGSERI</sequence>